<evidence type="ECO:0000313" key="2">
    <source>
        <dbReference type="EMBL" id="QKS50328.1"/>
    </source>
</evidence>
<geneLocation type="plasmid" evidence="2 3">
    <name>unnamed4</name>
</geneLocation>
<feature type="compositionally biased region" description="Basic and acidic residues" evidence="1">
    <location>
        <begin position="29"/>
        <end position="39"/>
    </location>
</feature>
<dbReference type="KEGG" id="aoz:HUE56_07480"/>
<dbReference type="AlphaFoldDB" id="A0A6N1AGT3"/>
<feature type="region of interest" description="Disordered" evidence="1">
    <location>
        <begin position="29"/>
        <end position="53"/>
    </location>
</feature>
<organism evidence="2 3">
    <name type="scientific">Azospirillum oryzae</name>
    <dbReference type="NCBI Taxonomy" id="286727"/>
    <lineage>
        <taxon>Bacteria</taxon>
        <taxon>Pseudomonadati</taxon>
        <taxon>Pseudomonadota</taxon>
        <taxon>Alphaproteobacteria</taxon>
        <taxon>Rhodospirillales</taxon>
        <taxon>Azospirillaceae</taxon>
        <taxon>Azospirillum</taxon>
    </lineage>
</organism>
<proteinExistence type="predicted"/>
<dbReference type="EMBL" id="CP054618">
    <property type="protein sequence ID" value="QKS50328.1"/>
    <property type="molecule type" value="Genomic_DNA"/>
</dbReference>
<dbReference type="Proteomes" id="UP000509702">
    <property type="component" value="Plasmid unnamed4"/>
</dbReference>
<evidence type="ECO:0000313" key="3">
    <source>
        <dbReference type="Proteomes" id="UP000509702"/>
    </source>
</evidence>
<sequence length="53" mass="5463">MGALVAGNSSIKSWSDIDKPGLRIARDAGHLARQGRDGDGAALGVMGNEEANR</sequence>
<protein>
    <submittedName>
        <fullName evidence="2">Uncharacterized protein</fullName>
    </submittedName>
</protein>
<reference evidence="2 3" key="1">
    <citation type="submission" date="2020-06" db="EMBL/GenBank/DDBJ databases">
        <title>Complete genome of Azosprillum oryzae KACC14407.</title>
        <authorList>
            <person name="Kim M."/>
            <person name="Park Y.-J."/>
            <person name="Shin J.-H."/>
        </authorList>
    </citation>
    <scope>NUCLEOTIDE SEQUENCE [LARGE SCALE GENOMIC DNA]</scope>
    <source>
        <strain evidence="2 3">KACC 14407</strain>
        <plasmid evidence="2 3">unnamed4</plasmid>
    </source>
</reference>
<name>A0A6N1AGT3_9PROT</name>
<gene>
    <name evidence="2" type="ORF">HUE56_07480</name>
</gene>
<keyword evidence="2" id="KW-0614">Plasmid</keyword>
<dbReference type="RefSeq" id="WP_174757114.1">
    <property type="nucleotide sequence ID" value="NZ_BSOV01000035.1"/>
</dbReference>
<accession>A0A6N1AGT3</accession>
<keyword evidence="3" id="KW-1185">Reference proteome</keyword>
<evidence type="ECO:0000256" key="1">
    <source>
        <dbReference type="SAM" id="MobiDB-lite"/>
    </source>
</evidence>